<feature type="region of interest" description="Disordered" evidence="1">
    <location>
        <begin position="70"/>
        <end position="89"/>
    </location>
</feature>
<organism evidence="3 4">
    <name type="scientific">Ensete ventricosum</name>
    <name type="common">Abyssinian banana</name>
    <name type="synonym">Musa ensete</name>
    <dbReference type="NCBI Taxonomy" id="4639"/>
    <lineage>
        <taxon>Eukaryota</taxon>
        <taxon>Viridiplantae</taxon>
        <taxon>Streptophyta</taxon>
        <taxon>Embryophyta</taxon>
        <taxon>Tracheophyta</taxon>
        <taxon>Spermatophyta</taxon>
        <taxon>Magnoliopsida</taxon>
        <taxon>Liliopsida</taxon>
        <taxon>Zingiberales</taxon>
        <taxon>Musaceae</taxon>
        <taxon>Ensete</taxon>
    </lineage>
</organism>
<keyword evidence="2" id="KW-0732">Signal</keyword>
<sequence>MAKIGTRRTIFFFIFISKLLVAAGVHHGRVSAVGKDLGHDAGLGAHGGAGHVADLAVGAAVVALGEAEAARGGGSRRHEESDEEESNHNRLGVRHCCCARGLSLVGWVRWKVSVERE</sequence>
<dbReference type="AlphaFoldDB" id="A0A426Z087"/>
<evidence type="ECO:0000313" key="4">
    <source>
        <dbReference type="Proteomes" id="UP000287651"/>
    </source>
</evidence>
<feature type="signal peptide" evidence="2">
    <location>
        <begin position="1"/>
        <end position="24"/>
    </location>
</feature>
<evidence type="ECO:0000256" key="2">
    <source>
        <dbReference type="SAM" id="SignalP"/>
    </source>
</evidence>
<dbReference type="EMBL" id="AMZH03009174">
    <property type="protein sequence ID" value="RRT57406.1"/>
    <property type="molecule type" value="Genomic_DNA"/>
</dbReference>
<accession>A0A426Z087</accession>
<gene>
    <name evidence="3" type="ORF">B296_00047282</name>
</gene>
<name>A0A426Z087_ENSVE</name>
<proteinExistence type="predicted"/>
<evidence type="ECO:0000256" key="1">
    <source>
        <dbReference type="SAM" id="MobiDB-lite"/>
    </source>
</evidence>
<comment type="caution">
    <text evidence="3">The sequence shown here is derived from an EMBL/GenBank/DDBJ whole genome shotgun (WGS) entry which is preliminary data.</text>
</comment>
<protein>
    <submittedName>
        <fullName evidence="3">Uncharacterized protein</fullName>
    </submittedName>
</protein>
<feature type="chain" id="PRO_5019057593" evidence="2">
    <location>
        <begin position="25"/>
        <end position="117"/>
    </location>
</feature>
<evidence type="ECO:0000313" key="3">
    <source>
        <dbReference type="EMBL" id="RRT57406.1"/>
    </source>
</evidence>
<dbReference type="Proteomes" id="UP000287651">
    <property type="component" value="Unassembled WGS sequence"/>
</dbReference>
<reference evidence="3 4" key="1">
    <citation type="journal article" date="2014" name="Agronomy (Basel)">
        <title>A Draft Genome Sequence for Ensete ventricosum, the Drought-Tolerant Tree Against Hunger.</title>
        <authorList>
            <person name="Harrison J."/>
            <person name="Moore K.A."/>
            <person name="Paszkiewicz K."/>
            <person name="Jones T."/>
            <person name="Grant M."/>
            <person name="Ambacheew D."/>
            <person name="Muzemil S."/>
            <person name="Studholme D.J."/>
        </authorList>
    </citation>
    <scope>NUCLEOTIDE SEQUENCE [LARGE SCALE GENOMIC DNA]</scope>
</reference>